<dbReference type="AlphaFoldDB" id="A0A933L1M9"/>
<comment type="caution">
    <text evidence="3">The sequence shown here is derived from an EMBL/GenBank/DDBJ whole genome shotgun (WGS) entry which is preliminary data.</text>
</comment>
<dbReference type="Proteomes" id="UP000782610">
    <property type="component" value="Unassembled WGS sequence"/>
</dbReference>
<evidence type="ECO:0000313" key="3">
    <source>
        <dbReference type="EMBL" id="MBI4922318.1"/>
    </source>
</evidence>
<protein>
    <submittedName>
        <fullName evidence="3">SRPBCC domain-containing protein</fullName>
    </submittedName>
</protein>
<dbReference type="InterPro" id="IPR023393">
    <property type="entry name" value="START-like_dom_sf"/>
</dbReference>
<feature type="domain" description="Activator of Hsp90 ATPase homologue 1/2-like C-terminal" evidence="2">
    <location>
        <begin position="14"/>
        <end position="140"/>
    </location>
</feature>
<dbReference type="EMBL" id="JACRAF010000030">
    <property type="protein sequence ID" value="MBI4922318.1"/>
    <property type="molecule type" value="Genomic_DNA"/>
</dbReference>
<reference evidence="3" key="1">
    <citation type="submission" date="2020-07" db="EMBL/GenBank/DDBJ databases">
        <title>Huge and variable diversity of episymbiotic CPR bacteria and DPANN archaea in groundwater ecosystems.</title>
        <authorList>
            <person name="He C.Y."/>
            <person name="Keren R."/>
            <person name="Whittaker M."/>
            <person name="Farag I.F."/>
            <person name="Doudna J."/>
            <person name="Cate J.H.D."/>
            <person name="Banfield J.F."/>
        </authorList>
    </citation>
    <scope>NUCLEOTIDE SEQUENCE</scope>
    <source>
        <strain evidence="3">NC_groundwater_1586_Pr3_B-0.1um_66_15</strain>
    </source>
</reference>
<dbReference type="SUPFAM" id="SSF55961">
    <property type="entry name" value="Bet v1-like"/>
    <property type="match status" value="1"/>
</dbReference>
<evidence type="ECO:0000313" key="4">
    <source>
        <dbReference type="Proteomes" id="UP000782610"/>
    </source>
</evidence>
<accession>A0A933L1M9</accession>
<evidence type="ECO:0000259" key="2">
    <source>
        <dbReference type="Pfam" id="PF08327"/>
    </source>
</evidence>
<dbReference type="Pfam" id="PF08327">
    <property type="entry name" value="AHSA1"/>
    <property type="match status" value="1"/>
</dbReference>
<sequence>MTEGHVATKAVTIDAPPDRIWEALTDPAQVSQYMFGAEIVTDWVRGGPIVFRGVWEGTPFEDKGTILDIDPPVFLRTSYYSPLSGKPDTPENYAIVTYRVSRDGKASRLTVTQSNIAGAEELAQTESNWDTVLATMRAMIES</sequence>
<comment type="similarity">
    <text evidence="1">Belongs to the AHA1 family.</text>
</comment>
<dbReference type="InterPro" id="IPR013538">
    <property type="entry name" value="ASHA1/2-like_C"/>
</dbReference>
<evidence type="ECO:0000256" key="1">
    <source>
        <dbReference type="ARBA" id="ARBA00006817"/>
    </source>
</evidence>
<organism evidence="3 4">
    <name type="scientific">Devosia nanyangense</name>
    <dbReference type="NCBI Taxonomy" id="1228055"/>
    <lineage>
        <taxon>Bacteria</taxon>
        <taxon>Pseudomonadati</taxon>
        <taxon>Pseudomonadota</taxon>
        <taxon>Alphaproteobacteria</taxon>
        <taxon>Hyphomicrobiales</taxon>
        <taxon>Devosiaceae</taxon>
        <taxon>Devosia</taxon>
    </lineage>
</organism>
<proteinExistence type="inferred from homology"/>
<gene>
    <name evidence="3" type="ORF">HY834_11255</name>
</gene>
<dbReference type="Gene3D" id="3.30.530.20">
    <property type="match status" value="1"/>
</dbReference>
<name>A0A933L1M9_9HYPH</name>